<evidence type="ECO:0000313" key="2">
    <source>
        <dbReference type="EMBL" id="EFL29463.1"/>
    </source>
</evidence>
<gene>
    <name evidence="2" type="ORF">SSOG_09177</name>
</gene>
<dbReference type="EMBL" id="GG657755">
    <property type="protein sequence ID" value="EFL29463.1"/>
    <property type="molecule type" value="Genomic_DNA"/>
</dbReference>
<dbReference type="AlphaFoldDB" id="D9WX35"/>
<evidence type="ECO:0000313" key="3">
    <source>
        <dbReference type="Proteomes" id="UP000003963"/>
    </source>
</evidence>
<name>D9WX35_9ACTN</name>
<dbReference type="RefSeq" id="WP_009721259.1">
    <property type="nucleotide sequence ID" value="NZ_GG657755.1"/>
</dbReference>
<organism evidence="2 3">
    <name type="scientific">Streptomyces himastatinicus ATCC 53653</name>
    <dbReference type="NCBI Taxonomy" id="457427"/>
    <lineage>
        <taxon>Bacteria</taxon>
        <taxon>Bacillati</taxon>
        <taxon>Actinomycetota</taxon>
        <taxon>Actinomycetes</taxon>
        <taxon>Kitasatosporales</taxon>
        <taxon>Streptomycetaceae</taxon>
        <taxon>Streptomyces</taxon>
        <taxon>Streptomyces violaceusniger group</taxon>
    </lineage>
</organism>
<dbReference type="STRING" id="457427.SSOG_09177"/>
<accession>D9WX35</accession>
<feature type="region of interest" description="Disordered" evidence="1">
    <location>
        <begin position="1"/>
        <end position="21"/>
    </location>
</feature>
<evidence type="ECO:0000256" key="1">
    <source>
        <dbReference type="SAM" id="MobiDB-lite"/>
    </source>
</evidence>
<sequence>MNRLPEPQQPTATPAGQPTPEVLRKAAEVAAAVDAVYHGPTSYRDHSPLPAIGPTPPVAQPGQPPMSQKAADISGLMKASSLPIFALGTAATGTLWASGHANPLVIAFICAAPPTLAIALSRLMKGVKQAVEATPTEHHHHYNAPVYQDHRSVNTQTRGVWATTRNELPR</sequence>
<keyword evidence="3" id="KW-1185">Reference proteome</keyword>
<dbReference type="Proteomes" id="UP000003963">
    <property type="component" value="Unassembled WGS sequence"/>
</dbReference>
<proteinExistence type="predicted"/>
<dbReference type="HOGENOM" id="CLU_141066_0_0_11"/>
<reference evidence="2 3" key="1">
    <citation type="submission" date="2009-02" db="EMBL/GenBank/DDBJ databases">
        <title>Annotation of Streptomyces hygroscopicus strain ATCC 53653.</title>
        <authorList>
            <consortium name="The Broad Institute Genome Sequencing Platform"/>
            <consortium name="Broad Institute Microbial Sequencing Center"/>
            <person name="Fischbach M."/>
            <person name="Godfrey P."/>
            <person name="Ward D."/>
            <person name="Young S."/>
            <person name="Zeng Q."/>
            <person name="Koehrsen M."/>
            <person name="Alvarado L."/>
            <person name="Berlin A.M."/>
            <person name="Bochicchio J."/>
            <person name="Borenstein D."/>
            <person name="Chapman S.B."/>
            <person name="Chen Z."/>
            <person name="Engels R."/>
            <person name="Freedman E."/>
            <person name="Gellesch M."/>
            <person name="Goldberg J."/>
            <person name="Griggs A."/>
            <person name="Gujja S."/>
            <person name="Heilman E.R."/>
            <person name="Heiman D.I."/>
            <person name="Hepburn T.A."/>
            <person name="Howarth C."/>
            <person name="Jen D."/>
            <person name="Larson L."/>
            <person name="Lewis B."/>
            <person name="Mehta T."/>
            <person name="Park D."/>
            <person name="Pearson M."/>
            <person name="Richards J."/>
            <person name="Roberts A."/>
            <person name="Saif S."/>
            <person name="Shea T.D."/>
            <person name="Shenoy N."/>
            <person name="Sisk P."/>
            <person name="Stolte C."/>
            <person name="Sykes S.N."/>
            <person name="Thomson T."/>
            <person name="Walk T."/>
            <person name="White J."/>
            <person name="Yandava C."/>
            <person name="Straight P."/>
            <person name="Clardy J."/>
            <person name="Hung D."/>
            <person name="Kolter R."/>
            <person name="Mekalanos J."/>
            <person name="Walker S."/>
            <person name="Walsh C.T."/>
            <person name="Wieland-Brown L.C."/>
            <person name="Haas B."/>
            <person name="Nusbaum C."/>
            <person name="Birren B."/>
        </authorList>
    </citation>
    <scope>NUCLEOTIDE SEQUENCE [LARGE SCALE GENOMIC DNA]</scope>
    <source>
        <strain evidence="2 3">ATCC 53653</strain>
    </source>
</reference>
<protein>
    <submittedName>
        <fullName evidence="2">Uncharacterized protein</fullName>
    </submittedName>
</protein>